<organism evidence="1 2">
    <name type="scientific">Pristionchus fissidentatus</name>
    <dbReference type="NCBI Taxonomy" id="1538716"/>
    <lineage>
        <taxon>Eukaryota</taxon>
        <taxon>Metazoa</taxon>
        <taxon>Ecdysozoa</taxon>
        <taxon>Nematoda</taxon>
        <taxon>Chromadorea</taxon>
        <taxon>Rhabditida</taxon>
        <taxon>Rhabditina</taxon>
        <taxon>Diplogasteromorpha</taxon>
        <taxon>Diplogasteroidea</taxon>
        <taxon>Neodiplogasteridae</taxon>
        <taxon>Pristionchus</taxon>
    </lineage>
</organism>
<sequence length="98" mass="10741">GVWRGCSCSSAGLRPLPPGCCNDFYGCEFDATAQQYSVQYGLLREMCERGICPQDYGWAPHQLRSSAPEGRRARVQMVDQLKVLPSSSISSSSLLIIP</sequence>
<dbReference type="AlphaFoldDB" id="A0AAV5WGT3"/>
<comment type="caution">
    <text evidence="1">The sequence shown here is derived from an EMBL/GenBank/DDBJ whole genome shotgun (WGS) entry which is preliminary data.</text>
</comment>
<protein>
    <submittedName>
        <fullName evidence="1">Uncharacterized protein</fullName>
    </submittedName>
</protein>
<gene>
    <name evidence="1" type="ORF">PFISCL1PPCAC_21250</name>
</gene>
<keyword evidence="2" id="KW-1185">Reference proteome</keyword>
<evidence type="ECO:0000313" key="1">
    <source>
        <dbReference type="EMBL" id="GMT29954.1"/>
    </source>
</evidence>
<dbReference type="EMBL" id="BTSY01000005">
    <property type="protein sequence ID" value="GMT29954.1"/>
    <property type="molecule type" value="Genomic_DNA"/>
</dbReference>
<accession>A0AAV5WGT3</accession>
<feature type="non-terminal residue" evidence="1">
    <location>
        <position position="1"/>
    </location>
</feature>
<name>A0AAV5WGT3_9BILA</name>
<evidence type="ECO:0000313" key="2">
    <source>
        <dbReference type="Proteomes" id="UP001432322"/>
    </source>
</evidence>
<dbReference type="Proteomes" id="UP001432322">
    <property type="component" value="Unassembled WGS sequence"/>
</dbReference>
<reference evidence="1" key="1">
    <citation type="submission" date="2023-10" db="EMBL/GenBank/DDBJ databases">
        <title>Genome assembly of Pristionchus species.</title>
        <authorList>
            <person name="Yoshida K."/>
            <person name="Sommer R.J."/>
        </authorList>
    </citation>
    <scope>NUCLEOTIDE SEQUENCE</scope>
    <source>
        <strain evidence="1">RS5133</strain>
    </source>
</reference>
<proteinExistence type="predicted"/>